<evidence type="ECO:0000313" key="7">
    <source>
        <dbReference type="EMBL" id="QHU10618.1"/>
    </source>
</evidence>
<comment type="pathway">
    <text evidence="1">Cofactor biosynthesis; tetrahydrofolate biosynthesis; 5,6,7,8-tetrahydrofolate from 7,8-dihydrofolate: step 1/1.</text>
</comment>
<evidence type="ECO:0000256" key="5">
    <source>
        <dbReference type="ARBA" id="ARBA00023002"/>
    </source>
</evidence>
<protein>
    <recommendedName>
        <fullName evidence="2">dihydrofolate reductase</fullName>
        <ecNumber evidence="2">1.5.1.3</ecNumber>
    </recommendedName>
</protein>
<keyword evidence="5" id="KW-0560">Oxidoreductase</keyword>
<name>A0A6C0K330_9ZZZZ</name>
<dbReference type="InterPro" id="IPR024072">
    <property type="entry name" value="DHFR-like_dom_sf"/>
</dbReference>
<dbReference type="GO" id="GO:0005739">
    <property type="term" value="C:mitochondrion"/>
    <property type="evidence" value="ECO:0007669"/>
    <property type="project" value="TreeGrafter"/>
</dbReference>
<accession>A0A6C0K330</accession>
<dbReference type="GO" id="GO:0004146">
    <property type="term" value="F:dihydrofolate reductase activity"/>
    <property type="evidence" value="ECO:0007669"/>
    <property type="project" value="UniProtKB-EC"/>
</dbReference>
<dbReference type="InterPro" id="IPR012259">
    <property type="entry name" value="DHFR"/>
</dbReference>
<evidence type="ECO:0000256" key="2">
    <source>
        <dbReference type="ARBA" id="ARBA00012856"/>
    </source>
</evidence>
<dbReference type="SUPFAM" id="SSF53597">
    <property type="entry name" value="Dihydrofolate reductase-like"/>
    <property type="match status" value="1"/>
</dbReference>
<keyword evidence="4" id="KW-0521">NADP</keyword>
<dbReference type="GO" id="GO:0050661">
    <property type="term" value="F:NADP binding"/>
    <property type="evidence" value="ECO:0007669"/>
    <property type="project" value="InterPro"/>
</dbReference>
<dbReference type="PANTHER" id="PTHR48069:SF3">
    <property type="entry name" value="DIHYDROFOLATE REDUCTASE"/>
    <property type="match status" value="1"/>
</dbReference>
<feature type="domain" description="DHFR" evidence="6">
    <location>
        <begin position="1"/>
        <end position="143"/>
    </location>
</feature>
<dbReference type="Pfam" id="PF00186">
    <property type="entry name" value="DHFR_1"/>
    <property type="match status" value="1"/>
</dbReference>
<evidence type="ECO:0000256" key="4">
    <source>
        <dbReference type="ARBA" id="ARBA00022857"/>
    </source>
</evidence>
<dbReference type="GO" id="GO:0046654">
    <property type="term" value="P:tetrahydrofolate biosynthetic process"/>
    <property type="evidence" value="ECO:0007669"/>
    <property type="project" value="InterPro"/>
</dbReference>
<dbReference type="GO" id="GO:0046452">
    <property type="term" value="P:dihydrofolate metabolic process"/>
    <property type="evidence" value="ECO:0007669"/>
    <property type="project" value="TreeGrafter"/>
</dbReference>
<dbReference type="PROSITE" id="PS51330">
    <property type="entry name" value="DHFR_2"/>
    <property type="match status" value="1"/>
</dbReference>
<dbReference type="InterPro" id="IPR001796">
    <property type="entry name" value="DHFR_dom"/>
</dbReference>
<proteinExistence type="predicted"/>
<dbReference type="CDD" id="cd00209">
    <property type="entry name" value="DHFR"/>
    <property type="match status" value="1"/>
</dbReference>
<dbReference type="PANTHER" id="PTHR48069">
    <property type="entry name" value="DIHYDROFOLATE REDUCTASE"/>
    <property type="match status" value="1"/>
</dbReference>
<dbReference type="EMBL" id="MN740770">
    <property type="protein sequence ID" value="QHU10618.1"/>
    <property type="molecule type" value="Genomic_DNA"/>
</dbReference>
<dbReference type="AlphaFoldDB" id="A0A6C0K330"/>
<sequence>MTIKNAVIMGSNTFISLEYKPLKDRLNIVLTKNPEKYFKYASTYSNLMVTDNENIHLDVIRNANEYSSRHIFLNRHFKIFYIGGESIYKKFAPNCDVVWITKIKKNYDCDLFFSYDIDSDETFIPNTAMRNELFDIVEYLKVI</sequence>
<organism evidence="7">
    <name type="scientific">viral metagenome</name>
    <dbReference type="NCBI Taxonomy" id="1070528"/>
    <lineage>
        <taxon>unclassified sequences</taxon>
        <taxon>metagenomes</taxon>
        <taxon>organismal metagenomes</taxon>
    </lineage>
</organism>
<keyword evidence="3" id="KW-0554">One-carbon metabolism</keyword>
<dbReference type="EC" id="1.5.1.3" evidence="2"/>
<reference evidence="7" key="1">
    <citation type="journal article" date="2020" name="Nature">
        <title>Giant virus diversity and host interactions through global metagenomics.</title>
        <authorList>
            <person name="Schulz F."/>
            <person name="Roux S."/>
            <person name="Paez-Espino D."/>
            <person name="Jungbluth S."/>
            <person name="Walsh D.A."/>
            <person name="Denef V.J."/>
            <person name="McMahon K.D."/>
            <person name="Konstantinidis K.T."/>
            <person name="Eloe-Fadrosh E.A."/>
            <person name="Kyrpides N.C."/>
            <person name="Woyke T."/>
        </authorList>
    </citation>
    <scope>NUCLEOTIDE SEQUENCE</scope>
    <source>
        <strain evidence="7">GVMAG-S-1101165-83</strain>
    </source>
</reference>
<dbReference type="GO" id="GO:0046655">
    <property type="term" value="P:folic acid metabolic process"/>
    <property type="evidence" value="ECO:0007669"/>
    <property type="project" value="TreeGrafter"/>
</dbReference>
<evidence type="ECO:0000259" key="6">
    <source>
        <dbReference type="PROSITE" id="PS51330"/>
    </source>
</evidence>
<evidence type="ECO:0000256" key="3">
    <source>
        <dbReference type="ARBA" id="ARBA00022563"/>
    </source>
</evidence>
<dbReference type="GO" id="GO:0006730">
    <property type="term" value="P:one-carbon metabolic process"/>
    <property type="evidence" value="ECO:0007669"/>
    <property type="project" value="UniProtKB-KW"/>
</dbReference>
<dbReference type="Gene3D" id="3.40.430.10">
    <property type="entry name" value="Dihydrofolate Reductase, subunit A"/>
    <property type="match status" value="1"/>
</dbReference>
<evidence type="ECO:0000256" key="1">
    <source>
        <dbReference type="ARBA" id="ARBA00004903"/>
    </source>
</evidence>